<evidence type="ECO:0000256" key="10">
    <source>
        <dbReference type="ARBA" id="ARBA00047890"/>
    </source>
</evidence>
<evidence type="ECO:0000256" key="7">
    <source>
        <dbReference type="ARBA" id="ARBA00022840"/>
    </source>
</evidence>
<dbReference type="GO" id="GO:0005524">
    <property type="term" value="F:ATP binding"/>
    <property type="evidence" value="ECO:0007669"/>
    <property type="project" value="UniProtKB-UniRule"/>
</dbReference>
<keyword evidence="2 11" id="KW-0436">Ligase</keyword>
<reference evidence="12" key="2">
    <citation type="submission" date="2021-04" db="EMBL/GenBank/DDBJ databases">
        <authorList>
            <person name="Gilroy R."/>
        </authorList>
    </citation>
    <scope>NUCLEOTIDE SEQUENCE</scope>
    <source>
        <strain evidence="12">5032</strain>
    </source>
</reference>
<feature type="binding site" evidence="11">
    <location>
        <position position="233"/>
    </location>
    <ligand>
        <name>Zn(2+)</name>
        <dbReference type="ChEBI" id="CHEBI:29105"/>
    </ligand>
</feature>
<dbReference type="HAMAP" id="MF_01633">
    <property type="entry name" value="QueC"/>
    <property type="match status" value="1"/>
</dbReference>
<evidence type="ECO:0000256" key="9">
    <source>
        <dbReference type="ARBA" id="ARBA00039149"/>
    </source>
</evidence>
<comment type="function">
    <text evidence="11">Catalyzes the ATP-dependent conversion of 7-carboxy-7-deazaguanine (CDG) to 7-cyano-7-deazaguanine (preQ(0)).</text>
</comment>
<comment type="catalytic activity">
    <reaction evidence="10 11">
        <text>7-carboxy-7-carbaguanine + NH4(+) + 2 ATP = 7-cyano-7-carbaguanine + 2 AMP + 2 diphosphate + 2 H(+)</text>
        <dbReference type="Rhea" id="RHEA:27982"/>
        <dbReference type="ChEBI" id="CHEBI:15378"/>
        <dbReference type="ChEBI" id="CHEBI:28938"/>
        <dbReference type="ChEBI" id="CHEBI:30616"/>
        <dbReference type="ChEBI" id="CHEBI:33019"/>
        <dbReference type="ChEBI" id="CHEBI:45075"/>
        <dbReference type="ChEBI" id="CHEBI:61036"/>
        <dbReference type="ChEBI" id="CHEBI:456215"/>
        <dbReference type="EC" id="6.3.4.20"/>
    </reaction>
</comment>
<comment type="caution">
    <text evidence="12">The sequence shown here is derived from an EMBL/GenBank/DDBJ whole genome shotgun (WGS) entry which is preliminary data.</text>
</comment>
<comment type="cofactor">
    <cofactor evidence="11">
        <name>Zn(2+)</name>
        <dbReference type="ChEBI" id="CHEBI:29105"/>
    </cofactor>
    <text evidence="11">Binds 1 zinc ion per subunit.</text>
</comment>
<name>A0A9D2KNY3_9BACT</name>
<keyword evidence="5 11" id="KW-0671">Queuosine biosynthesis</keyword>
<dbReference type="EMBL" id="DWZD01000010">
    <property type="protein sequence ID" value="HJA78177.1"/>
    <property type="molecule type" value="Genomic_DNA"/>
</dbReference>
<feature type="binding site" evidence="11">
    <location>
        <position position="236"/>
    </location>
    <ligand>
        <name>Zn(2+)</name>
        <dbReference type="ChEBI" id="CHEBI:29105"/>
    </ligand>
</feature>
<evidence type="ECO:0000313" key="13">
    <source>
        <dbReference type="Proteomes" id="UP000823821"/>
    </source>
</evidence>
<dbReference type="EC" id="6.3.4.20" evidence="9 11"/>
<keyword evidence="7 11" id="KW-0067">ATP-binding</keyword>
<dbReference type="GO" id="GO:0016879">
    <property type="term" value="F:ligase activity, forming carbon-nitrogen bonds"/>
    <property type="evidence" value="ECO:0007669"/>
    <property type="project" value="UniProtKB-UniRule"/>
</dbReference>
<evidence type="ECO:0000256" key="2">
    <source>
        <dbReference type="ARBA" id="ARBA00022598"/>
    </source>
</evidence>
<accession>A0A9D2KNY3</accession>
<evidence type="ECO:0000256" key="5">
    <source>
        <dbReference type="ARBA" id="ARBA00022785"/>
    </source>
</evidence>
<keyword evidence="3 11" id="KW-0479">Metal-binding</keyword>
<dbReference type="Gene3D" id="3.40.50.620">
    <property type="entry name" value="HUPs"/>
    <property type="match status" value="1"/>
</dbReference>
<dbReference type="GO" id="GO:0008616">
    <property type="term" value="P:tRNA queuosine(34) biosynthetic process"/>
    <property type="evidence" value="ECO:0007669"/>
    <property type="project" value="UniProtKB-UniRule"/>
</dbReference>
<gene>
    <name evidence="11 12" type="primary">queC</name>
    <name evidence="12" type="ORF">H9784_01200</name>
</gene>
<dbReference type="Proteomes" id="UP000823821">
    <property type="component" value="Unassembled WGS sequence"/>
</dbReference>
<evidence type="ECO:0000256" key="8">
    <source>
        <dbReference type="ARBA" id="ARBA00037993"/>
    </source>
</evidence>
<keyword evidence="4 11" id="KW-0547">Nucleotide-binding</keyword>
<evidence type="ECO:0000256" key="11">
    <source>
        <dbReference type="HAMAP-Rule" id="MF_01633"/>
    </source>
</evidence>
<feature type="binding site" evidence="11">
    <location>
        <position position="215"/>
    </location>
    <ligand>
        <name>Zn(2+)</name>
        <dbReference type="ChEBI" id="CHEBI:29105"/>
    </ligand>
</feature>
<dbReference type="InterPro" id="IPR018317">
    <property type="entry name" value="QueC"/>
</dbReference>
<comment type="pathway">
    <text evidence="1 11">Purine metabolism; 7-cyano-7-deazaguanine biosynthesis.</text>
</comment>
<dbReference type="PIRSF" id="PIRSF006293">
    <property type="entry name" value="ExsB"/>
    <property type="match status" value="1"/>
</dbReference>
<dbReference type="InterPro" id="IPR014729">
    <property type="entry name" value="Rossmann-like_a/b/a_fold"/>
</dbReference>
<proteinExistence type="inferred from homology"/>
<evidence type="ECO:0000256" key="3">
    <source>
        <dbReference type="ARBA" id="ARBA00022723"/>
    </source>
</evidence>
<feature type="binding site" evidence="11">
    <location>
        <position position="230"/>
    </location>
    <ligand>
        <name>Zn(2+)</name>
        <dbReference type="ChEBI" id="CHEBI:29105"/>
    </ligand>
</feature>
<dbReference type="Pfam" id="PF06508">
    <property type="entry name" value="QueC"/>
    <property type="match status" value="1"/>
</dbReference>
<organism evidence="12 13">
    <name type="scientific">Candidatus Desulfovibrio intestinavium</name>
    <dbReference type="NCBI Taxonomy" id="2838534"/>
    <lineage>
        <taxon>Bacteria</taxon>
        <taxon>Pseudomonadati</taxon>
        <taxon>Thermodesulfobacteriota</taxon>
        <taxon>Desulfovibrionia</taxon>
        <taxon>Desulfovibrionales</taxon>
        <taxon>Desulfovibrionaceae</taxon>
        <taxon>Desulfovibrio</taxon>
    </lineage>
</organism>
<evidence type="ECO:0000256" key="6">
    <source>
        <dbReference type="ARBA" id="ARBA00022833"/>
    </source>
</evidence>
<evidence type="ECO:0000313" key="12">
    <source>
        <dbReference type="EMBL" id="HJA78177.1"/>
    </source>
</evidence>
<reference evidence="12" key="1">
    <citation type="journal article" date="2021" name="PeerJ">
        <title>Extensive microbial diversity within the chicken gut microbiome revealed by metagenomics and culture.</title>
        <authorList>
            <person name="Gilroy R."/>
            <person name="Ravi A."/>
            <person name="Getino M."/>
            <person name="Pursley I."/>
            <person name="Horton D.L."/>
            <person name="Alikhan N.F."/>
            <person name="Baker D."/>
            <person name="Gharbi K."/>
            <person name="Hall N."/>
            <person name="Watson M."/>
            <person name="Adriaenssens E.M."/>
            <person name="Foster-Nyarko E."/>
            <person name="Jarju S."/>
            <person name="Secka A."/>
            <person name="Antonio M."/>
            <person name="Oren A."/>
            <person name="Chaudhuri R.R."/>
            <person name="La Ragione R."/>
            <person name="Hildebrand F."/>
            <person name="Pallen M.J."/>
        </authorList>
    </citation>
    <scope>NUCLEOTIDE SEQUENCE</scope>
    <source>
        <strain evidence="12">5032</strain>
    </source>
</reference>
<dbReference type="SUPFAM" id="SSF52402">
    <property type="entry name" value="Adenine nucleotide alpha hydrolases-like"/>
    <property type="match status" value="1"/>
</dbReference>
<dbReference type="GO" id="GO:0008270">
    <property type="term" value="F:zinc ion binding"/>
    <property type="evidence" value="ECO:0007669"/>
    <property type="project" value="UniProtKB-UniRule"/>
</dbReference>
<dbReference type="PANTHER" id="PTHR42914:SF1">
    <property type="entry name" value="7-CYANO-7-DEAZAGUANINE SYNTHASE"/>
    <property type="match status" value="1"/>
</dbReference>
<dbReference type="CDD" id="cd01995">
    <property type="entry name" value="QueC-like"/>
    <property type="match status" value="1"/>
</dbReference>
<evidence type="ECO:0000256" key="1">
    <source>
        <dbReference type="ARBA" id="ARBA00005061"/>
    </source>
</evidence>
<dbReference type="PANTHER" id="PTHR42914">
    <property type="entry name" value="7-CYANO-7-DEAZAGUANINE SYNTHASE"/>
    <property type="match status" value="1"/>
</dbReference>
<dbReference type="NCBIfam" id="TIGR00364">
    <property type="entry name" value="7-cyano-7-deazaguanine synthase QueC"/>
    <property type="match status" value="1"/>
</dbReference>
<comment type="similarity">
    <text evidence="8 11">Belongs to the QueC family.</text>
</comment>
<feature type="binding site" evidence="11">
    <location>
        <begin position="20"/>
        <end position="30"/>
    </location>
    <ligand>
        <name>ATP</name>
        <dbReference type="ChEBI" id="CHEBI:30616"/>
    </ligand>
</feature>
<keyword evidence="6 11" id="KW-0862">Zinc</keyword>
<protein>
    <recommendedName>
        <fullName evidence="9 11">7-cyano-7-deazaguanine synthase</fullName>
        <ecNumber evidence="9 11">6.3.4.20</ecNumber>
    </recommendedName>
    <alternativeName>
        <fullName evidence="11">7-cyano-7-carbaguanine synthase</fullName>
    </alternativeName>
    <alternativeName>
        <fullName evidence="11">PreQ(0) synthase</fullName>
    </alternativeName>
    <alternativeName>
        <fullName evidence="11">Queuosine biosynthesis protein QueC</fullName>
    </alternativeName>
</protein>
<sequence>MKRDEETGRPLSRETALVVFSGGQDSATCLAWSLARFGRVLTLGFDYGQRHSVELRCRERVRQALAALSPRWRERLGEDVLLRLDLYRQTGGNALTDTAPPADESPLGATADDGLPNTFVPGRNLLFGLQAAIWAYGRHIRHLVLGVCQSDSSGYPDCRDDSIKALQLAVNLGMDAQFVLHTPLMWLDKCGAWQLAEQLGGSALVETIVEESHTCYAGERGLRHDWGYGCGQCPACRLRARGYAAYAAARDAAPGQEEAHA</sequence>
<evidence type="ECO:0000256" key="4">
    <source>
        <dbReference type="ARBA" id="ARBA00022741"/>
    </source>
</evidence>
<dbReference type="AlphaFoldDB" id="A0A9D2KNY3"/>